<comment type="caution">
    <text evidence="1">The sequence shown here is derived from an EMBL/GenBank/DDBJ whole genome shotgun (WGS) entry which is preliminary data.</text>
</comment>
<gene>
    <name evidence="1" type="ORF">CMV_000920</name>
</gene>
<feature type="non-terminal residue" evidence="1">
    <location>
        <position position="1"/>
    </location>
</feature>
<protein>
    <submittedName>
        <fullName evidence="1">Uncharacterized protein</fullName>
    </submittedName>
</protein>
<keyword evidence="2" id="KW-1185">Reference proteome</keyword>
<dbReference type="Proteomes" id="UP000737018">
    <property type="component" value="Unassembled WGS sequence"/>
</dbReference>
<dbReference type="EMBL" id="JRKL02000052">
    <property type="protein sequence ID" value="KAF3975843.1"/>
    <property type="molecule type" value="Genomic_DNA"/>
</dbReference>
<sequence length="42" mass="5122">LSNCRCRRYFGAPWKHNFMSSREERCSVVLLLLQFRVRIGYE</sequence>
<evidence type="ECO:0000313" key="1">
    <source>
        <dbReference type="EMBL" id="KAF3975843.1"/>
    </source>
</evidence>
<proteinExistence type="predicted"/>
<evidence type="ECO:0000313" key="2">
    <source>
        <dbReference type="Proteomes" id="UP000737018"/>
    </source>
</evidence>
<reference evidence="1" key="1">
    <citation type="submission" date="2020-03" db="EMBL/GenBank/DDBJ databases">
        <title>Castanea mollissima Vanexum genome sequencing.</title>
        <authorList>
            <person name="Staton M."/>
        </authorList>
    </citation>
    <scope>NUCLEOTIDE SEQUENCE</scope>
    <source>
        <tissue evidence="1">Leaf</tissue>
    </source>
</reference>
<dbReference type="AlphaFoldDB" id="A0A8J4RYF0"/>
<organism evidence="1 2">
    <name type="scientific">Castanea mollissima</name>
    <name type="common">Chinese chestnut</name>
    <dbReference type="NCBI Taxonomy" id="60419"/>
    <lineage>
        <taxon>Eukaryota</taxon>
        <taxon>Viridiplantae</taxon>
        <taxon>Streptophyta</taxon>
        <taxon>Embryophyta</taxon>
        <taxon>Tracheophyta</taxon>
        <taxon>Spermatophyta</taxon>
        <taxon>Magnoliopsida</taxon>
        <taxon>eudicotyledons</taxon>
        <taxon>Gunneridae</taxon>
        <taxon>Pentapetalae</taxon>
        <taxon>rosids</taxon>
        <taxon>fabids</taxon>
        <taxon>Fagales</taxon>
        <taxon>Fagaceae</taxon>
        <taxon>Castanea</taxon>
    </lineage>
</organism>
<name>A0A8J4RYF0_9ROSI</name>
<accession>A0A8J4RYF0</accession>